<dbReference type="InterPro" id="IPR027417">
    <property type="entry name" value="P-loop_NTPase"/>
</dbReference>
<evidence type="ECO:0000313" key="1">
    <source>
        <dbReference type="EMBL" id="MDR6552621.1"/>
    </source>
</evidence>
<dbReference type="Proteomes" id="UP001267290">
    <property type="component" value="Unassembled WGS sequence"/>
</dbReference>
<gene>
    <name evidence="1" type="ORF">J2736_003828</name>
</gene>
<evidence type="ECO:0000313" key="2">
    <source>
        <dbReference type="Proteomes" id="UP001267290"/>
    </source>
</evidence>
<dbReference type="Gene3D" id="3.40.50.300">
    <property type="entry name" value="P-loop containing nucleotide triphosphate hydrolases"/>
    <property type="match status" value="1"/>
</dbReference>
<sequence length="179" mass="20436">MPKIILFRGRAGTGKSTFSNDLAKRINVPVLHKDDIYDSVAGFVAEHGSRNKICFDLLYRFLETVIHSNATIILDYGLNNIVDVRQLEIWITERGGELIIIHCICSDEPTWSERLASRSISPLPNQLITNLSDLKEHYKDLDLEYVEGELILDTVLPKNVNVEKIQSFLFKLGFVYDNK</sequence>
<accession>A0ABU1NZW0</accession>
<keyword evidence="1" id="KW-0418">Kinase</keyword>
<comment type="caution">
    <text evidence="1">The sequence shown here is derived from an EMBL/GenBank/DDBJ whole genome shotgun (WGS) entry which is preliminary data.</text>
</comment>
<protein>
    <submittedName>
        <fullName evidence="1">Kinase</fullName>
    </submittedName>
</protein>
<dbReference type="RefSeq" id="WP_310500143.1">
    <property type="nucleotide sequence ID" value="NZ_JAVDSB010000007.1"/>
</dbReference>
<name>A0ABU1NZW0_9BACL</name>
<keyword evidence="2" id="KW-1185">Reference proteome</keyword>
<dbReference type="PANTHER" id="PTHR37807">
    <property type="entry name" value="OS07G0160300 PROTEIN"/>
    <property type="match status" value="1"/>
</dbReference>
<keyword evidence="1" id="KW-0808">Transferase</keyword>
<reference evidence="1 2" key="1">
    <citation type="submission" date="2023-07" db="EMBL/GenBank/DDBJ databases">
        <title>Sorghum-associated microbial communities from plants grown in Nebraska, USA.</title>
        <authorList>
            <person name="Schachtman D."/>
        </authorList>
    </citation>
    <scope>NUCLEOTIDE SEQUENCE [LARGE SCALE GENOMIC DNA]</scope>
    <source>
        <strain evidence="1 2">CC258</strain>
    </source>
</reference>
<dbReference type="Pfam" id="PF13671">
    <property type="entry name" value="AAA_33"/>
    <property type="match status" value="1"/>
</dbReference>
<dbReference type="GO" id="GO:0016301">
    <property type="term" value="F:kinase activity"/>
    <property type="evidence" value="ECO:0007669"/>
    <property type="project" value="UniProtKB-KW"/>
</dbReference>
<dbReference type="EMBL" id="JAVDSB010000007">
    <property type="protein sequence ID" value="MDR6552621.1"/>
    <property type="molecule type" value="Genomic_DNA"/>
</dbReference>
<dbReference type="PANTHER" id="PTHR37807:SF3">
    <property type="entry name" value="OS07G0160300 PROTEIN"/>
    <property type="match status" value="1"/>
</dbReference>
<organism evidence="1 2">
    <name type="scientific">Paenibacillus qinlingensis</name>
    <dbReference type="NCBI Taxonomy" id="1837343"/>
    <lineage>
        <taxon>Bacteria</taxon>
        <taxon>Bacillati</taxon>
        <taxon>Bacillota</taxon>
        <taxon>Bacilli</taxon>
        <taxon>Bacillales</taxon>
        <taxon>Paenibacillaceae</taxon>
        <taxon>Paenibacillus</taxon>
    </lineage>
</organism>
<dbReference type="SUPFAM" id="SSF52540">
    <property type="entry name" value="P-loop containing nucleoside triphosphate hydrolases"/>
    <property type="match status" value="1"/>
</dbReference>
<proteinExistence type="predicted"/>